<gene>
    <name evidence="8" type="ORF">MU846_08160</name>
</gene>
<evidence type="ECO:0000313" key="9">
    <source>
        <dbReference type="Proteomes" id="UP001165524"/>
    </source>
</evidence>
<evidence type="ECO:0000259" key="6">
    <source>
        <dbReference type="Pfam" id="PF23892"/>
    </source>
</evidence>
<organism evidence="8 9">
    <name type="scientific">Alcanivorax quisquiliarum</name>
    <dbReference type="NCBI Taxonomy" id="2933565"/>
    <lineage>
        <taxon>Bacteria</taxon>
        <taxon>Pseudomonadati</taxon>
        <taxon>Pseudomonadota</taxon>
        <taxon>Gammaproteobacteria</taxon>
        <taxon>Oceanospirillales</taxon>
        <taxon>Alcanivoracaceae</taxon>
        <taxon>Alcanivorax</taxon>
    </lineage>
</organism>
<dbReference type="InterPro" id="IPR056413">
    <property type="entry name" value="TPR_CcmH_CycH"/>
</dbReference>
<feature type="transmembrane region" description="Helical" evidence="5">
    <location>
        <begin position="35"/>
        <end position="54"/>
    </location>
</feature>
<dbReference type="InterPro" id="IPR056412">
    <property type="entry name" value="Ig_CycH"/>
</dbReference>
<feature type="domain" description="Cytochrome c-type biogenesis protein H TPR" evidence="7">
    <location>
        <begin position="96"/>
        <end position="208"/>
    </location>
</feature>
<keyword evidence="1" id="KW-0677">Repeat</keyword>
<dbReference type="Gene3D" id="1.25.40.10">
    <property type="entry name" value="Tetratricopeptide repeat domain"/>
    <property type="match status" value="1"/>
</dbReference>
<dbReference type="InterPro" id="IPR011990">
    <property type="entry name" value="TPR-like_helical_dom_sf"/>
</dbReference>
<evidence type="ECO:0000313" key="8">
    <source>
        <dbReference type="EMBL" id="MCK0537682.1"/>
    </source>
</evidence>
<evidence type="ECO:0000256" key="5">
    <source>
        <dbReference type="SAM" id="Phobius"/>
    </source>
</evidence>
<dbReference type="InterPro" id="IPR019734">
    <property type="entry name" value="TPR_rpt"/>
</dbReference>
<dbReference type="PANTHER" id="PTHR47870:SF1">
    <property type="entry name" value="CYTOCHROME C-TYPE BIOGENESIS PROTEIN CCMH"/>
    <property type="match status" value="1"/>
</dbReference>
<feature type="domain" description="Cytochrome c-type biogenesis protein H Ig-like" evidence="6">
    <location>
        <begin position="246"/>
        <end position="319"/>
    </location>
</feature>
<proteinExistence type="predicted"/>
<keyword evidence="5" id="KW-0472">Membrane</keyword>
<keyword evidence="9" id="KW-1185">Reference proteome</keyword>
<dbReference type="Proteomes" id="UP001165524">
    <property type="component" value="Unassembled WGS sequence"/>
</dbReference>
<dbReference type="InterPro" id="IPR051263">
    <property type="entry name" value="C-type_cytochrome_biogenesis"/>
</dbReference>
<evidence type="ECO:0000256" key="1">
    <source>
        <dbReference type="ARBA" id="ARBA00022737"/>
    </source>
</evidence>
<sequence>MMTAMLLALAVGTLLWLAWMWRRESARLGEPLTSRWLLAVALVPVLGLLVYLAAGYRQGTAEWLADYQTLRPVAERLAAGLPPEDLNRDVSPAALVRVLQRQLAITPSAEGWYALGLLYGELQAPEMAVLAARRALETAPQMVPARLLLAQGLIGEAEGRLTPEAQELLAGVLTEDPEHDGARMLLGMAATQNRQYALAAETWRALLARHADSEAGPVLQRSLDYAEAQQALAERFEVVTVTIEAPPELPPGGSLFVFLRVEGQRGQPLAARRVLVDSFPLTVALTGQDWLQPYPDAQAAVEVGARYSAAAAGGVDQAERSAEPAALVAGQPVILSLPMEP</sequence>
<keyword evidence="3 4" id="KW-0802">TPR repeat</keyword>
<dbReference type="Pfam" id="PF23892">
    <property type="entry name" value="Ig_CycH"/>
    <property type="match status" value="1"/>
</dbReference>
<feature type="repeat" description="TPR" evidence="4">
    <location>
        <begin position="109"/>
        <end position="142"/>
    </location>
</feature>
<dbReference type="SUPFAM" id="SSF48452">
    <property type="entry name" value="TPR-like"/>
    <property type="match status" value="1"/>
</dbReference>
<dbReference type="PROSITE" id="PS50005">
    <property type="entry name" value="TPR"/>
    <property type="match status" value="1"/>
</dbReference>
<evidence type="ECO:0000259" key="7">
    <source>
        <dbReference type="Pfam" id="PF23914"/>
    </source>
</evidence>
<keyword evidence="5" id="KW-0812">Transmembrane</keyword>
<dbReference type="RefSeq" id="WP_246951516.1">
    <property type="nucleotide sequence ID" value="NZ_JALKII010000004.1"/>
</dbReference>
<dbReference type="Pfam" id="PF23914">
    <property type="entry name" value="TPR_CcmH_CycH"/>
    <property type="match status" value="1"/>
</dbReference>
<dbReference type="PANTHER" id="PTHR47870">
    <property type="entry name" value="CYTOCHROME C-TYPE BIOGENESIS PROTEIN CCMH"/>
    <property type="match status" value="1"/>
</dbReference>
<evidence type="ECO:0000256" key="4">
    <source>
        <dbReference type="PROSITE-ProRule" id="PRU00339"/>
    </source>
</evidence>
<accession>A0ABT0E775</accession>
<keyword evidence="2" id="KW-0201">Cytochrome c-type biogenesis</keyword>
<comment type="caution">
    <text evidence="8">The sequence shown here is derived from an EMBL/GenBank/DDBJ whole genome shotgun (WGS) entry which is preliminary data.</text>
</comment>
<dbReference type="EMBL" id="JALKII010000004">
    <property type="protein sequence ID" value="MCK0537682.1"/>
    <property type="molecule type" value="Genomic_DNA"/>
</dbReference>
<name>A0ABT0E775_9GAMM</name>
<protein>
    <submittedName>
        <fullName evidence="8">Cytochrome C biogenesis protein</fullName>
    </submittedName>
</protein>
<evidence type="ECO:0000256" key="3">
    <source>
        <dbReference type="ARBA" id="ARBA00022803"/>
    </source>
</evidence>
<reference evidence="8" key="1">
    <citation type="submission" date="2022-04" db="EMBL/GenBank/DDBJ databases">
        <title>Alcanivorax sp. CY1518 draft genome sequence.</title>
        <authorList>
            <person name="Zhao G."/>
            <person name="An M."/>
        </authorList>
    </citation>
    <scope>NUCLEOTIDE SEQUENCE</scope>
    <source>
        <strain evidence="8">CY1518</strain>
    </source>
</reference>
<evidence type="ECO:0000256" key="2">
    <source>
        <dbReference type="ARBA" id="ARBA00022748"/>
    </source>
</evidence>
<keyword evidence="5" id="KW-1133">Transmembrane helix</keyword>